<evidence type="ECO:0000259" key="1">
    <source>
        <dbReference type="Pfam" id="PF08646"/>
    </source>
</evidence>
<dbReference type="InterPro" id="IPR013955">
    <property type="entry name" value="Rep_factor-A_C"/>
</dbReference>
<reference evidence="2" key="1">
    <citation type="journal article" date="2019" name="Database">
        <title>The radish genome database (RadishGD): an integrated information resource for radish genomics.</title>
        <authorList>
            <person name="Yu H.J."/>
            <person name="Baek S."/>
            <person name="Lee Y.J."/>
            <person name="Cho A."/>
            <person name="Mun J.H."/>
        </authorList>
    </citation>
    <scope>NUCLEOTIDE SEQUENCE [LARGE SCALE GENOMIC DNA]</scope>
    <source>
        <strain evidence="2">cv. WK10039</strain>
    </source>
</reference>
<accession>A0A9W3DGM1</accession>
<organism evidence="2 3">
    <name type="scientific">Raphanus sativus</name>
    <name type="common">Radish</name>
    <name type="synonym">Raphanus raphanistrum var. sativus</name>
    <dbReference type="NCBI Taxonomy" id="3726"/>
    <lineage>
        <taxon>Eukaryota</taxon>
        <taxon>Viridiplantae</taxon>
        <taxon>Streptophyta</taxon>
        <taxon>Embryophyta</taxon>
        <taxon>Tracheophyta</taxon>
        <taxon>Spermatophyta</taxon>
        <taxon>Magnoliopsida</taxon>
        <taxon>eudicotyledons</taxon>
        <taxon>Gunneridae</taxon>
        <taxon>Pentapetalae</taxon>
        <taxon>rosids</taxon>
        <taxon>malvids</taxon>
        <taxon>Brassicales</taxon>
        <taxon>Brassicaceae</taxon>
        <taxon>Brassiceae</taxon>
        <taxon>Raphanus</taxon>
    </lineage>
</organism>
<reference evidence="3" key="2">
    <citation type="submission" date="2025-08" db="UniProtKB">
        <authorList>
            <consortium name="RefSeq"/>
        </authorList>
    </citation>
    <scope>IDENTIFICATION</scope>
    <source>
        <tissue evidence="3">Leaf</tissue>
    </source>
</reference>
<dbReference type="InterPro" id="IPR012340">
    <property type="entry name" value="NA-bd_OB-fold"/>
</dbReference>
<sequence>MATMEDCKIICSIESIDTDWTWFYQGHGSCKKKVILIKSKSGNLDSTDKPVFWCTNCRINVTVVSPKFKLHLVVKDDTSTCKLMMLDTIAKAIVGCEALELCDGSYDEIEDPEDLPAPMVHQSCLVERYICHVESKRSRRRIAVASLERERRF</sequence>
<protein>
    <submittedName>
        <fullName evidence="3">Uncharacterized protein LOC108851127 isoform X2</fullName>
    </submittedName>
</protein>
<dbReference type="GeneID" id="108851127"/>
<evidence type="ECO:0000313" key="3">
    <source>
        <dbReference type="RefSeq" id="XP_056862964.1"/>
    </source>
</evidence>
<evidence type="ECO:0000313" key="2">
    <source>
        <dbReference type="Proteomes" id="UP000504610"/>
    </source>
</evidence>
<dbReference type="AlphaFoldDB" id="A0A9W3DGM1"/>
<dbReference type="SUPFAM" id="SSF50249">
    <property type="entry name" value="Nucleic acid-binding proteins"/>
    <property type="match status" value="1"/>
</dbReference>
<name>A0A9W3DGM1_RAPSA</name>
<dbReference type="Gene3D" id="2.40.50.140">
    <property type="entry name" value="Nucleic acid-binding proteins"/>
    <property type="match status" value="1"/>
</dbReference>
<dbReference type="RefSeq" id="XP_056862964.1">
    <property type="nucleotide sequence ID" value="XM_057006984.1"/>
</dbReference>
<feature type="domain" description="Replication factor A C-terminal" evidence="1">
    <location>
        <begin position="9"/>
        <end position="136"/>
    </location>
</feature>
<keyword evidence="2" id="KW-1185">Reference proteome</keyword>
<dbReference type="Pfam" id="PF08646">
    <property type="entry name" value="Rep_fac-A_C"/>
    <property type="match status" value="1"/>
</dbReference>
<proteinExistence type="predicted"/>
<dbReference type="Proteomes" id="UP000504610">
    <property type="component" value="Chromosome 4"/>
</dbReference>
<gene>
    <name evidence="3" type="primary">LOC108851127</name>
</gene>